<sequence>MKAGSWKTLLYLKGKTQGIKLCIDPEHFLDDKRAPICKEKFELYIMPRNGLVIWPKSGRASMMELKPRAIADAEIYVIEVGFGYGDKVNGKLPGEFYVANMFREVVVSDSEWWDATAASKVAFFFEKSDDLKENKGIISQNIEIGKTFISKKDVGKVHKIDGEGESGDETGEGKEKLLAPPPPKIEPNIPTTTVPPVRYINNPDYQTGSNEEENPNTYTPGKWWAWGLFVGFIIGSLLGTVIIGGIFYVLRRTVYGFWYRGMYKRYGCDASGTTGGITGVGFGNTTTGAITVGGTTGGATTAGTTGGTTGSSTTTGGASTIAM</sequence>
<feature type="compositionally biased region" description="Low complexity" evidence="1">
    <location>
        <begin position="310"/>
        <end position="323"/>
    </location>
</feature>
<keyword evidence="2" id="KW-0812">Transmembrane</keyword>
<reference evidence="3 4" key="1">
    <citation type="journal article" date="1998" name="Science">
        <title>Genome sequence of the nematode C. elegans: a platform for investigating biology.</title>
        <authorList>
            <consortium name="The C. elegans sequencing consortium"/>
            <person name="Sulson J.E."/>
            <person name="Waterston R."/>
        </authorList>
    </citation>
    <scope>NUCLEOTIDE SEQUENCE [LARGE SCALE GENOMIC DNA]</scope>
    <source>
        <strain evidence="3 4">Bristol N2</strain>
    </source>
</reference>
<keyword evidence="4" id="KW-1185">Reference proteome</keyword>
<dbReference type="AGR" id="WB:WBGene00019506"/>
<dbReference type="HOGENOM" id="CLU_861174_0_0_1"/>
<dbReference type="WormBase" id="K07H8.5">
    <property type="protein sequence ID" value="CE46175"/>
    <property type="gene ID" value="WBGene00019506"/>
</dbReference>
<dbReference type="UCSC" id="K07H8.5">
    <property type="organism name" value="c. elegans"/>
</dbReference>
<dbReference type="EMBL" id="BX284604">
    <property type="protein sequence ID" value="CCD70611.1"/>
    <property type="molecule type" value="Genomic_DNA"/>
</dbReference>
<dbReference type="PhylomeDB" id="O45178"/>
<dbReference type="PANTHER" id="PTHR40314">
    <property type="entry name" value="PROTEIN CBG09102-RELATED"/>
    <property type="match status" value="1"/>
</dbReference>
<feature type="region of interest" description="Disordered" evidence="1">
    <location>
        <begin position="297"/>
        <end position="323"/>
    </location>
</feature>
<name>O45178_CAEEL</name>
<proteinExistence type="predicted"/>
<protein>
    <submittedName>
        <fullName evidence="3">Uncharacterized protein</fullName>
    </submittedName>
</protein>
<dbReference type="KEGG" id="cel:CELE_K07H8.5"/>
<dbReference type="InParanoid" id="O45178"/>
<dbReference type="eggNOG" id="ENOG502TGYZ">
    <property type="taxonomic scope" value="Eukaryota"/>
</dbReference>
<dbReference type="Proteomes" id="UP000001940">
    <property type="component" value="Chromosome IV"/>
</dbReference>
<dbReference type="AlphaFoldDB" id="O45178"/>
<feature type="region of interest" description="Disordered" evidence="1">
    <location>
        <begin position="159"/>
        <end position="197"/>
    </location>
</feature>
<dbReference type="Bgee" id="WBGene00019506">
    <property type="expression patterns" value="Expressed in adult organism and 1 other cell type or tissue"/>
</dbReference>
<evidence type="ECO:0000313" key="4">
    <source>
        <dbReference type="Proteomes" id="UP000001940"/>
    </source>
</evidence>
<evidence type="ECO:0000256" key="2">
    <source>
        <dbReference type="SAM" id="Phobius"/>
    </source>
</evidence>
<dbReference type="SMR" id="O45178"/>
<organism evidence="3 4">
    <name type="scientific">Caenorhabditis elegans</name>
    <dbReference type="NCBI Taxonomy" id="6239"/>
    <lineage>
        <taxon>Eukaryota</taxon>
        <taxon>Metazoa</taxon>
        <taxon>Ecdysozoa</taxon>
        <taxon>Nematoda</taxon>
        <taxon>Chromadorea</taxon>
        <taxon>Rhabditida</taxon>
        <taxon>Rhabditina</taxon>
        <taxon>Rhabditomorpha</taxon>
        <taxon>Rhabditoidea</taxon>
        <taxon>Rhabditidae</taxon>
        <taxon>Peloderinae</taxon>
        <taxon>Caenorhabditis</taxon>
    </lineage>
</organism>
<accession>O45178</accession>
<feature type="transmembrane region" description="Helical" evidence="2">
    <location>
        <begin position="223"/>
        <end position="250"/>
    </location>
</feature>
<dbReference type="CTD" id="187126"/>
<dbReference type="FunCoup" id="O45178">
    <property type="interactions" value="172"/>
</dbReference>
<evidence type="ECO:0000313" key="3">
    <source>
        <dbReference type="EMBL" id="CCD70611.1"/>
    </source>
</evidence>
<dbReference type="InterPro" id="IPR055273">
    <property type="entry name" value="CBG09102/CBG15751-like_dom"/>
</dbReference>
<dbReference type="OrthoDB" id="5871687at2759"/>
<dbReference type="RefSeq" id="NP_501388.2">
    <property type="nucleotide sequence ID" value="NM_068987.2"/>
</dbReference>
<dbReference type="PaxDb" id="6239-K07H8.5"/>
<dbReference type="PANTHER" id="PTHR40314:SF3">
    <property type="entry name" value="VWFD DOMAIN-CONTAINING PROTEIN"/>
    <property type="match status" value="1"/>
</dbReference>
<dbReference type="STRING" id="6239.K07H8.5.1"/>
<dbReference type="GeneID" id="187126"/>
<evidence type="ECO:0000256" key="1">
    <source>
        <dbReference type="SAM" id="MobiDB-lite"/>
    </source>
</evidence>
<gene>
    <name evidence="3" type="ORF">CELE_K07H8.5</name>
    <name evidence="3 5" type="ORF">K07H8.5</name>
</gene>
<keyword evidence="2" id="KW-1133">Transmembrane helix</keyword>
<evidence type="ECO:0000313" key="5">
    <source>
        <dbReference type="WormBase" id="K07H8.5"/>
    </source>
</evidence>
<keyword evidence="2" id="KW-0472">Membrane</keyword>